<dbReference type="KEGG" id="eus:EUTSA_v10009313mg"/>
<evidence type="ECO:0000256" key="2">
    <source>
        <dbReference type="ARBA" id="ARBA00022734"/>
    </source>
</evidence>
<dbReference type="Gene3D" id="2.100.10.30">
    <property type="entry name" value="Jacalin-like lectin domain"/>
    <property type="match status" value="1"/>
</dbReference>
<dbReference type="Pfam" id="PF01419">
    <property type="entry name" value="Jacalin"/>
    <property type="match status" value="1"/>
</dbReference>
<dbReference type="OMA" id="IRDRRGF"/>
<comment type="similarity">
    <text evidence="1">Belongs to the jacalin lectin family.</text>
</comment>
<dbReference type="Proteomes" id="UP000030689">
    <property type="component" value="Unassembled WGS sequence"/>
</dbReference>
<accession>V4KYA8</accession>
<dbReference type="EMBL" id="KI517683">
    <property type="protein sequence ID" value="ESQ36344.1"/>
    <property type="molecule type" value="Genomic_DNA"/>
</dbReference>
<dbReference type="GO" id="GO:0030246">
    <property type="term" value="F:carbohydrate binding"/>
    <property type="evidence" value="ECO:0007669"/>
    <property type="project" value="UniProtKB-KW"/>
</dbReference>
<dbReference type="SUPFAM" id="SSF51101">
    <property type="entry name" value="Mannose-binding lectins"/>
    <property type="match status" value="1"/>
</dbReference>
<protein>
    <recommendedName>
        <fullName evidence="3">Jacalin-type lectin domain-containing protein</fullName>
    </recommendedName>
</protein>
<evidence type="ECO:0000313" key="5">
    <source>
        <dbReference type="Proteomes" id="UP000030689"/>
    </source>
</evidence>
<dbReference type="AlphaFoldDB" id="V4KYA8"/>
<dbReference type="InterPro" id="IPR001229">
    <property type="entry name" value="Jacalin-like_lectin_dom"/>
</dbReference>
<proteinExistence type="inferred from homology"/>
<gene>
    <name evidence="4" type="ORF">EUTSA_v10009313mg</name>
</gene>
<reference evidence="4 5" key="1">
    <citation type="journal article" date="2013" name="Front. Plant Sci.">
        <title>The Reference Genome of the Halophytic Plant Eutrema salsugineum.</title>
        <authorList>
            <person name="Yang R."/>
            <person name="Jarvis D.E."/>
            <person name="Chen H."/>
            <person name="Beilstein M.A."/>
            <person name="Grimwood J."/>
            <person name="Jenkins J."/>
            <person name="Shu S."/>
            <person name="Prochnik S."/>
            <person name="Xin M."/>
            <person name="Ma C."/>
            <person name="Schmutz J."/>
            <person name="Wing R.A."/>
            <person name="Mitchell-Olds T."/>
            <person name="Schumaker K.S."/>
            <person name="Wang X."/>
        </authorList>
    </citation>
    <scope>NUCLEOTIDE SEQUENCE [LARGE SCALE GENOMIC DNA]</scope>
</reference>
<evidence type="ECO:0000259" key="3">
    <source>
        <dbReference type="PROSITE" id="PS51752"/>
    </source>
</evidence>
<evidence type="ECO:0000313" key="4">
    <source>
        <dbReference type="EMBL" id="ESQ36344.1"/>
    </source>
</evidence>
<dbReference type="eggNOG" id="ENOG502S91T">
    <property type="taxonomic scope" value="Eukaryota"/>
</dbReference>
<organism evidence="4 5">
    <name type="scientific">Eutrema salsugineum</name>
    <name type="common">Saltwater cress</name>
    <name type="synonym">Sisymbrium salsugineum</name>
    <dbReference type="NCBI Taxonomy" id="72664"/>
    <lineage>
        <taxon>Eukaryota</taxon>
        <taxon>Viridiplantae</taxon>
        <taxon>Streptophyta</taxon>
        <taxon>Embryophyta</taxon>
        <taxon>Tracheophyta</taxon>
        <taxon>Spermatophyta</taxon>
        <taxon>Magnoliopsida</taxon>
        <taxon>eudicotyledons</taxon>
        <taxon>Gunneridae</taxon>
        <taxon>Pentapetalae</taxon>
        <taxon>rosids</taxon>
        <taxon>malvids</taxon>
        <taxon>Brassicales</taxon>
        <taxon>Brassicaceae</taxon>
        <taxon>Eutremeae</taxon>
        <taxon>Eutrema</taxon>
    </lineage>
</organism>
<feature type="non-terminal residue" evidence="4">
    <location>
        <position position="1"/>
    </location>
</feature>
<keyword evidence="2" id="KW-0430">Lectin</keyword>
<evidence type="ECO:0000256" key="1">
    <source>
        <dbReference type="ARBA" id="ARBA00006568"/>
    </source>
</evidence>
<dbReference type="PROSITE" id="PS51752">
    <property type="entry name" value="JACALIN_LECTIN"/>
    <property type="match status" value="1"/>
</dbReference>
<dbReference type="InterPro" id="IPR036404">
    <property type="entry name" value="Jacalin-like_lectin_dom_sf"/>
</dbReference>
<dbReference type="SMART" id="SM00915">
    <property type="entry name" value="Jacalin"/>
    <property type="match status" value="1"/>
</dbReference>
<feature type="domain" description="Jacalin-type lectin" evidence="3">
    <location>
        <begin position="1"/>
        <end position="146"/>
    </location>
</feature>
<dbReference type="PANTHER" id="PTHR47293:SF80">
    <property type="entry name" value="JACALIN-RELATED LECTIN 2-RELATED"/>
    <property type="match status" value="1"/>
</dbReference>
<dbReference type="PANTHER" id="PTHR47293">
    <property type="entry name" value="JACALIN-RELATED LECTIN 3"/>
    <property type="match status" value="1"/>
</dbReference>
<name>V4KYA8_EUTSA</name>
<sequence>LIKVGPAGRSCRDSQSFDLRGCSEISQIFVSVGGGGIMSIQFQYVENGKYVLSDRYGSDFNASKFHTIELNHPAEYITGINGLYSDNIKVITFTTNIQEYGPFGVTHQISFPQSFAYNLGKSYQFGGFHGSYHHSGLSSIGFYLCPKIVPPPRLGSKIPKIEA</sequence>
<keyword evidence="5" id="KW-1185">Reference proteome</keyword>
<dbReference type="STRING" id="72664.V4KYA8"/>
<dbReference type="OrthoDB" id="581739at2759"/>